<organism evidence="2 3">
    <name type="scientific">Halospeciosus flavus</name>
    <dbReference type="NCBI Taxonomy" id="3032283"/>
    <lineage>
        <taxon>Archaea</taxon>
        <taxon>Methanobacteriati</taxon>
        <taxon>Methanobacteriota</taxon>
        <taxon>Stenosarchaea group</taxon>
        <taxon>Halobacteria</taxon>
        <taxon>Halobacteriales</taxon>
        <taxon>Halobacteriaceae</taxon>
        <taxon>Halospeciosus</taxon>
    </lineage>
</organism>
<keyword evidence="3" id="KW-1185">Reference proteome</keyword>
<name>A0ABD5Z690_9EURY</name>
<feature type="region of interest" description="Disordered" evidence="1">
    <location>
        <begin position="1"/>
        <end position="26"/>
    </location>
</feature>
<dbReference type="EMBL" id="JBHTAR010000011">
    <property type="protein sequence ID" value="MFC7200712.1"/>
    <property type="molecule type" value="Genomic_DNA"/>
</dbReference>
<accession>A0ABD5Z690</accession>
<proteinExistence type="predicted"/>
<dbReference type="AlphaFoldDB" id="A0ABD5Z690"/>
<dbReference type="RefSeq" id="WP_279530108.1">
    <property type="nucleotide sequence ID" value="NZ_CP122312.1"/>
</dbReference>
<gene>
    <name evidence="2" type="ORF">ACFQJ9_15020</name>
</gene>
<sequence length="66" mass="7794">MAKQRALITETEREQLAGEHGDQRKYEATSRIRRRINEEMSTDVEVLEEYNPDLLEELREVVCEGE</sequence>
<reference evidence="2 3" key="1">
    <citation type="journal article" date="2019" name="Int. J. Syst. Evol. Microbiol.">
        <title>The Global Catalogue of Microorganisms (GCM) 10K type strain sequencing project: providing services to taxonomists for standard genome sequencing and annotation.</title>
        <authorList>
            <consortium name="The Broad Institute Genomics Platform"/>
            <consortium name="The Broad Institute Genome Sequencing Center for Infectious Disease"/>
            <person name="Wu L."/>
            <person name="Ma J."/>
        </authorList>
    </citation>
    <scope>NUCLEOTIDE SEQUENCE [LARGE SCALE GENOMIC DNA]</scope>
    <source>
        <strain evidence="2 3">XZGYJ-43</strain>
    </source>
</reference>
<evidence type="ECO:0000313" key="2">
    <source>
        <dbReference type="EMBL" id="MFC7200712.1"/>
    </source>
</evidence>
<dbReference type="Proteomes" id="UP001596447">
    <property type="component" value="Unassembled WGS sequence"/>
</dbReference>
<evidence type="ECO:0000313" key="3">
    <source>
        <dbReference type="Proteomes" id="UP001596447"/>
    </source>
</evidence>
<comment type="caution">
    <text evidence="2">The sequence shown here is derived from an EMBL/GenBank/DDBJ whole genome shotgun (WGS) entry which is preliminary data.</text>
</comment>
<protein>
    <submittedName>
        <fullName evidence="2">Uncharacterized protein</fullName>
    </submittedName>
</protein>
<feature type="compositionally biased region" description="Basic and acidic residues" evidence="1">
    <location>
        <begin position="10"/>
        <end position="26"/>
    </location>
</feature>
<evidence type="ECO:0000256" key="1">
    <source>
        <dbReference type="SAM" id="MobiDB-lite"/>
    </source>
</evidence>